<dbReference type="AlphaFoldDB" id="A0A917IRB5"/>
<protein>
    <recommendedName>
        <fullName evidence="4">DUF3810 domain-containing protein</fullName>
    </recommendedName>
</protein>
<feature type="transmembrane region" description="Helical" evidence="1">
    <location>
        <begin position="64"/>
        <end position="84"/>
    </location>
</feature>
<proteinExistence type="predicted"/>
<dbReference type="RefSeq" id="WP_188951034.1">
    <property type="nucleotide sequence ID" value="NZ_BMIB01000001.1"/>
</dbReference>
<gene>
    <name evidence="2" type="ORF">GCM10011379_11730</name>
</gene>
<evidence type="ECO:0000256" key="1">
    <source>
        <dbReference type="SAM" id="Phobius"/>
    </source>
</evidence>
<keyword evidence="1" id="KW-0472">Membrane</keyword>
<dbReference type="EMBL" id="BMIB01000001">
    <property type="protein sequence ID" value="GGH62098.1"/>
    <property type="molecule type" value="Genomic_DNA"/>
</dbReference>
<organism evidence="2 3">
    <name type="scientific">Filimonas zeae</name>
    <dbReference type="NCBI Taxonomy" id="1737353"/>
    <lineage>
        <taxon>Bacteria</taxon>
        <taxon>Pseudomonadati</taxon>
        <taxon>Bacteroidota</taxon>
        <taxon>Chitinophagia</taxon>
        <taxon>Chitinophagales</taxon>
        <taxon>Chitinophagaceae</taxon>
        <taxon>Filimonas</taxon>
    </lineage>
</organism>
<reference evidence="2" key="2">
    <citation type="submission" date="2020-09" db="EMBL/GenBank/DDBJ databases">
        <authorList>
            <person name="Sun Q."/>
            <person name="Zhou Y."/>
        </authorList>
    </citation>
    <scope>NUCLEOTIDE SEQUENCE</scope>
    <source>
        <strain evidence="2">CGMCC 1.15290</strain>
    </source>
</reference>
<reference evidence="2" key="1">
    <citation type="journal article" date="2014" name="Int. J. Syst. Evol. Microbiol.">
        <title>Complete genome sequence of Corynebacterium casei LMG S-19264T (=DSM 44701T), isolated from a smear-ripened cheese.</title>
        <authorList>
            <consortium name="US DOE Joint Genome Institute (JGI-PGF)"/>
            <person name="Walter F."/>
            <person name="Albersmeier A."/>
            <person name="Kalinowski J."/>
            <person name="Ruckert C."/>
        </authorList>
    </citation>
    <scope>NUCLEOTIDE SEQUENCE</scope>
    <source>
        <strain evidence="2">CGMCC 1.15290</strain>
    </source>
</reference>
<name>A0A917IRB5_9BACT</name>
<keyword evidence="1" id="KW-1133">Transmembrane helix</keyword>
<evidence type="ECO:0000313" key="3">
    <source>
        <dbReference type="Proteomes" id="UP000627292"/>
    </source>
</evidence>
<dbReference type="Pfam" id="PF12725">
    <property type="entry name" value="DUF3810"/>
    <property type="match status" value="1"/>
</dbReference>
<dbReference type="InterPro" id="IPR024294">
    <property type="entry name" value="DUF3810"/>
</dbReference>
<comment type="caution">
    <text evidence="2">The sequence shown here is derived from an EMBL/GenBank/DDBJ whole genome shotgun (WGS) entry which is preliminary data.</text>
</comment>
<dbReference type="Proteomes" id="UP000627292">
    <property type="component" value="Unassembled WGS sequence"/>
</dbReference>
<sequence>MMRRSLSFYAIRTALAVVAAGIITLLSHSGYFVEQIYVKTLYPYISGFLRMVTGWTKFSLGDCLYVIVFISVLVTLIRTVIFLVKEGITWQKSAAGGLYVVRKLANLYIVFMVLWGLNYSREGIASEMKLASKEYTTDELKALVNELVERVNATRRVLGDSVRYPSSDTLYAQAVRAYGAVALQYSFLDYRHASIKTSTFSTPLTYLGYTGYYNPFSGEAQVNTTVPPYYIPFIACHEMAHQLGYGDESEANFIGFLSARASDQPVFHYSAYYDLFNYANGELFSRDSVAARSNYRLLDTLVKTDIRNARRFFSRYKSRMEPVVKFLYGEYLKANNMPQGIDTYEAVTAWLIAYRKKYGPL</sequence>
<evidence type="ECO:0008006" key="4">
    <source>
        <dbReference type="Google" id="ProtNLM"/>
    </source>
</evidence>
<feature type="transmembrane region" description="Helical" evidence="1">
    <location>
        <begin position="96"/>
        <end position="117"/>
    </location>
</feature>
<accession>A0A917IRB5</accession>
<keyword evidence="1" id="KW-0812">Transmembrane</keyword>
<keyword evidence="3" id="KW-1185">Reference proteome</keyword>
<dbReference type="SUPFAM" id="SSF55486">
    <property type="entry name" value="Metalloproteases ('zincins'), catalytic domain"/>
    <property type="match status" value="1"/>
</dbReference>
<evidence type="ECO:0000313" key="2">
    <source>
        <dbReference type="EMBL" id="GGH62098.1"/>
    </source>
</evidence>